<evidence type="ECO:0000313" key="3">
    <source>
        <dbReference type="EMBL" id="QUE50801.1"/>
    </source>
</evidence>
<feature type="compositionally biased region" description="Low complexity" evidence="2">
    <location>
        <begin position="40"/>
        <end position="58"/>
    </location>
</feature>
<name>A0A975G8P5_9BACT</name>
<evidence type="ECO:0000313" key="4">
    <source>
        <dbReference type="Proteomes" id="UP000676169"/>
    </source>
</evidence>
<organism evidence="3 4">
    <name type="scientific">Luteolibacter ambystomatis</name>
    <dbReference type="NCBI Taxonomy" id="2824561"/>
    <lineage>
        <taxon>Bacteria</taxon>
        <taxon>Pseudomonadati</taxon>
        <taxon>Verrucomicrobiota</taxon>
        <taxon>Verrucomicrobiia</taxon>
        <taxon>Verrucomicrobiales</taxon>
        <taxon>Verrucomicrobiaceae</taxon>
        <taxon>Luteolibacter</taxon>
    </lineage>
</organism>
<dbReference type="EMBL" id="CP073100">
    <property type="protein sequence ID" value="QUE50801.1"/>
    <property type="molecule type" value="Genomic_DNA"/>
</dbReference>
<dbReference type="AlphaFoldDB" id="A0A975G8P5"/>
<evidence type="ECO:0000256" key="1">
    <source>
        <dbReference type="SAM" id="Coils"/>
    </source>
</evidence>
<feature type="region of interest" description="Disordered" evidence="2">
    <location>
        <begin position="219"/>
        <end position="299"/>
    </location>
</feature>
<keyword evidence="4" id="KW-1185">Reference proteome</keyword>
<dbReference type="KEGG" id="lamb:KBB96_18310"/>
<feature type="coiled-coil region" evidence="1">
    <location>
        <begin position="93"/>
        <end position="122"/>
    </location>
</feature>
<dbReference type="Proteomes" id="UP000676169">
    <property type="component" value="Chromosome"/>
</dbReference>
<keyword evidence="1" id="KW-0175">Coiled coil</keyword>
<evidence type="ECO:0000256" key="2">
    <source>
        <dbReference type="SAM" id="MobiDB-lite"/>
    </source>
</evidence>
<feature type="compositionally biased region" description="Polar residues" evidence="2">
    <location>
        <begin position="23"/>
        <end position="39"/>
    </location>
</feature>
<proteinExistence type="predicted"/>
<reference evidence="3" key="1">
    <citation type="submission" date="2021-04" db="EMBL/GenBank/DDBJ databases">
        <title>Luteolibacter sp. 32A isolated from the skin of an Anderson's salamander (Ambystoma andersonii).</title>
        <authorList>
            <person name="Spergser J."/>
            <person name="Busse H.-J."/>
        </authorList>
    </citation>
    <scope>NUCLEOTIDE SEQUENCE</scope>
    <source>
        <strain evidence="3">32A</strain>
    </source>
</reference>
<dbReference type="RefSeq" id="WP_211630940.1">
    <property type="nucleotide sequence ID" value="NZ_CP073100.1"/>
</dbReference>
<gene>
    <name evidence="3" type="ORF">KBB96_18310</name>
</gene>
<feature type="region of interest" description="Disordered" evidence="2">
    <location>
        <begin position="22"/>
        <end position="92"/>
    </location>
</feature>
<protein>
    <submittedName>
        <fullName evidence="3">Uncharacterized protein</fullName>
    </submittedName>
</protein>
<accession>A0A975G8P5</accession>
<feature type="compositionally biased region" description="Basic and acidic residues" evidence="2">
    <location>
        <begin position="60"/>
        <end position="78"/>
    </location>
</feature>
<feature type="compositionally biased region" description="Polar residues" evidence="2">
    <location>
        <begin position="279"/>
        <end position="299"/>
    </location>
</feature>
<sequence>MKLPLVFASGLGIGVLLGWAGGSYSTPSPAPTTAQAEANSTRSSPASITSSPDSSPAAETRSERPARPSRQEKSDKPVIRTFSSTDGEQTPEMKEIMEKMKQAQEEKRARKIDERLAALKSRLGLTDEQAAKVRALLEKESGNDDIGAVLSGDASAVNVTSLLGEGDKASQSATDAKIAEVLTPEQQAKFKAFQQERKENRIEIATNREMTRLQQGLTLTPEQKDRAYQALGDLAQREEEQPASNGFDPQAMVDKQQARRDALRPILTPEQMKAYESMPMTSSFESGAISIQLQEPGTK</sequence>